<keyword evidence="5" id="KW-0539">Nucleus</keyword>
<dbReference type="FunFam" id="2.20.70.10:FF:000078">
    <property type="entry name" value="Formin binding protein (FNB3)"/>
    <property type="match status" value="1"/>
</dbReference>
<dbReference type="InterPro" id="IPR002713">
    <property type="entry name" value="FF_domain"/>
</dbReference>
<dbReference type="InterPro" id="IPR001202">
    <property type="entry name" value="WW_dom"/>
</dbReference>
<dbReference type="GO" id="GO:0071004">
    <property type="term" value="C:U2-type prespliceosome"/>
    <property type="evidence" value="ECO:0007669"/>
    <property type="project" value="TreeGrafter"/>
</dbReference>
<feature type="domain" description="WW" evidence="8">
    <location>
        <begin position="7"/>
        <end position="40"/>
    </location>
</feature>
<dbReference type="FunFam" id="1.10.10.440:FF:000033">
    <property type="entry name" value="Formin binding protein (FNB3)"/>
    <property type="match status" value="1"/>
</dbReference>
<dbReference type="FunFam" id="1.10.10.440:FF:000013">
    <property type="entry name" value="pre-mRNA-processing protein 40A isoform X1"/>
    <property type="match status" value="1"/>
</dbReference>
<feature type="region of interest" description="Disordered" evidence="7">
    <location>
        <begin position="700"/>
        <end position="816"/>
    </location>
</feature>
<dbReference type="PROSITE" id="PS51676">
    <property type="entry name" value="FF"/>
    <property type="match status" value="3"/>
</dbReference>
<dbReference type="SUPFAM" id="SSF51045">
    <property type="entry name" value="WW domain"/>
    <property type="match status" value="2"/>
</dbReference>
<proteinExistence type="predicted"/>
<evidence type="ECO:0000256" key="1">
    <source>
        <dbReference type="ARBA" id="ARBA00004123"/>
    </source>
</evidence>
<evidence type="ECO:0000256" key="4">
    <source>
        <dbReference type="ARBA" id="ARBA00023187"/>
    </source>
</evidence>
<dbReference type="SUPFAM" id="SSF81698">
    <property type="entry name" value="FF domain"/>
    <property type="match status" value="5"/>
</dbReference>
<dbReference type="CDD" id="cd00201">
    <property type="entry name" value="WW"/>
    <property type="match status" value="2"/>
</dbReference>
<dbReference type="SMART" id="SM00456">
    <property type="entry name" value="WW"/>
    <property type="match status" value="2"/>
</dbReference>
<gene>
    <name evidence="10" type="ORF">CIRG_09853</name>
</gene>
<keyword evidence="3" id="KW-0677">Repeat</keyword>
<reference evidence="11" key="1">
    <citation type="journal article" date="2010" name="Genome Res.">
        <title>Population genomic sequencing of Coccidioides fungi reveals recent hybridization and transposon control.</title>
        <authorList>
            <person name="Neafsey D.E."/>
            <person name="Barker B.M."/>
            <person name="Sharpton T.J."/>
            <person name="Stajich J.E."/>
            <person name="Park D.J."/>
            <person name="Whiston E."/>
            <person name="Hung C.-Y."/>
            <person name="McMahan C."/>
            <person name="White J."/>
            <person name="Sykes S."/>
            <person name="Heiman D."/>
            <person name="Young S."/>
            <person name="Zeng Q."/>
            <person name="Abouelleil A."/>
            <person name="Aftuck L."/>
            <person name="Bessette D."/>
            <person name="Brown A."/>
            <person name="FitzGerald M."/>
            <person name="Lui A."/>
            <person name="Macdonald J.P."/>
            <person name="Priest M."/>
            <person name="Orbach M.J."/>
            <person name="Galgiani J.N."/>
            <person name="Kirkland T.N."/>
            <person name="Cole G.T."/>
            <person name="Birren B.W."/>
            <person name="Henn M.R."/>
            <person name="Taylor J.W."/>
            <person name="Rounsley S.D."/>
        </authorList>
    </citation>
    <scope>NUCLEOTIDE SEQUENCE [LARGE SCALE GENOMIC DNA]</scope>
    <source>
        <strain evidence="11">RMSCC 2394</strain>
    </source>
</reference>
<evidence type="ECO:0000256" key="6">
    <source>
        <dbReference type="SAM" id="Coils"/>
    </source>
</evidence>
<feature type="domain" description="FF" evidence="9">
    <location>
        <begin position="168"/>
        <end position="225"/>
    </location>
</feature>
<dbReference type="InterPro" id="IPR036517">
    <property type="entry name" value="FF_domain_sf"/>
</dbReference>
<feature type="domain" description="WW" evidence="8">
    <location>
        <begin position="68"/>
        <end position="96"/>
    </location>
</feature>
<dbReference type="Pfam" id="PF00397">
    <property type="entry name" value="WW"/>
    <property type="match status" value="2"/>
</dbReference>
<dbReference type="InterPro" id="IPR036020">
    <property type="entry name" value="WW_dom_sf"/>
</dbReference>
<dbReference type="FunFam" id="1.10.10.440:FF:000027">
    <property type="entry name" value="Formin binding protein (FNB3)"/>
    <property type="match status" value="1"/>
</dbReference>
<dbReference type="InterPro" id="IPR039726">
    <property type="entry name" value="Prp40-like"/>
</dbReference>
<accession>A0A0J6YRT6</accession>
<keyword evidence="6" id="KW-0175">Coiled coil</keyword>
<dbReference type="Proteomes" id="UP000054565">
    <property type="component" value="Unassembled WGS sequence"/>
</dbReference>
<evidence type="ECO:0000256" key="7">
    <source>
        <dbReference type="SAM" id="MobiDB-lite"/>
    </source>
</evidence>
<dbReference type="GO" id="GO:0005685">
    <property type="term" value="C:U1 snRNP"/>
    <property type="evidence" value="ECO:0007669"/>
    <property type="project" value="TreeGrafter"/>
</dbReference>
<dbReference type="GO" id="GO:0045292">
    <property type="term" value="P:mRNA cis splicing, via spliceosome"/>
    <property type="evidence" value="ECO:0007669"/>
    <property type="project" value="InterPro"/>
</dbReference>
<dbReference type="PROSITE" id="PS01159">
    <property type="entry name" value="WW_DOMAIN_1"/>
    <property type="match status" value="2"/>
</dbReference>
<dbReference type="AlphaFoldDB" id="A0A0J6YRT6"/>
<keyword evidence="4" id="KW-0508">mRNA splicing</keyword>
<dbReference type="SMART" id="SM00441">
    <property type="entry name" value="FF"/>
    <property type="match status" value="5"/>
</dbReference>
<evidence type="ECO:0000256" key="2">
    <source>
        <dbReference type="ARBA" id="ARBA00022664"/>
    </source>
</evidence>
<evidence type="ECO:0000259" key="9">
    <source>
        <dbReference type="PROSITE" id="PS51676"/>
    </source>
</evidence>
<protein>
    <submittedName>
        <fullName evidence="10">U1 snRNP-associated protein Usp104</fullName>
    </submittedName>
</protein>
<feature type="compositionally biased region" description="Basic and acidic residues" evidence="7">
    <location>
        <begin position="744"/>
        <end position="790"/>
    </location>
</feature>
<dbReference type="STRING" id="404692.A0A0J6YRT6"/>
<dbReference type="FunFam" id="1.10.10.440:FF:000034">
    <property type="entry name" value="Formin binding protein (FNB3)"/>
    <property type="match status" value="1"/>
</dbReference>
<dbReference type="PANTHER" id="PTHR11864">
    <property type="entry name" value="PRE-MRNA-PROCESSING PROTEIN PRP40"/>
    <property type="match status" value="1"/>
</dbReference>
<keyword evidence="2" id="KW-0507">mRNA processing</keyword>
<organism evidence="10 11">
    <name type="scientific">Coccidioides immitis RMSCC 2394</name>
    <dbReference type="NCBI Taxonomy" id="404692"/>
    <lineage>
        <taxon>Eukaryota</taxon>
        <taxon>Fungi</taxon>
        <taxon>Dikarya</taxon>
        <taxon>Ascomycota</taxon>
        <taxon>Pezizomycotina</taxon>
        <taxon>Eurotiomycetes</taxon>
        <taxon>Eurotiomycetidae</taxon>
        <taxon>Onygenales</taxon>
        <taxon>Onygenaceae</taxon>
        <taxon>Coccidioides</taxon>
    </lineage>
</organism>
<dbReference type="Gene3D" id="1.10.10.440">
    <property type="entry name" value="FF domain"/>
    <property type="match status" value="5"/>
</dbReference>
<sequence>MSSNMGSTAPLLWQEARNSEGRVYYYNVQTKATQWAKPFELMTPSERNSIFVSDLAKRRFQRALANQPWKEYTAEGGRKYWYNTETKKSSWEMPDIYKTALAQAQDSSPRQPLGPSGFVAGGIINVPTYPSQRERVDHERNHGDRRAMYGASDANGAVVGAQPAEPDYPAFEDAEAAFMKLLKRHGVQADWSWEQAIRAVIKDPQYRALKDPRDRKAAYEKYVAEVLAQEKDRAKERLTKLRMDFGTMLRRHPEITHFSRWKTIRPIIQSETIFRSTSDEIERRQFYEEYILELKRNHSEMEAKMRKTAKEDLAEILRVLDLEPYTRWSEAQELIRSNERVQSETQFRTLTQSDILTAFENHIKSLERTFNDAKQQLKANRSRRERQNRDKFVGLLQDLRHQGKIKAGSKWMDIFPFIQEDVRYTSMLGQPGSTPLDLFWDIVEEEERSLRGPRNDILDVLDDKRYELTLKTTFEEFASIMLTDRRTDRIDHETLNLIFHRLRDKVLRRTEDEKHAANRHQRRAVDALRSRIRRLDPPVHASDTWEQVKQRIDKTEEYRAVESDELRILAFEKVVRRLKEKEEDAERDRDRVAKREYYDRFDRLDRGERSHRSTQSYRTEKRGTSSRLSRTPEPDAYEADRRKAQADRERSYRKASGLSPSPVSHRDRDRDRGRERERERDWDRVSSRLVSHYDRDRRDWDEERERLYPSRADPRSSRDELDYGVGDITRGAPGQVLSERRRRRDSETESVGSRDAKRYRRDVRDADRFRREKDRERLPARSPRKDDSDKASSGPSAHKETAAVHSGSEEGEIEED</sequence>
<evidence type="ECO:0000256" key="3">
    <source>
        <dbReference type="ARBA" id="ARBA00022737"/>
    </source>
</evidence>
<evidence type="ECO:0000256" key="5">
    <source>
        <dbReference type="ARBA" id="ARBA00023242"/>
    </source>
</evidence>
<dbReference type="GO" id="GO:0003723">
    <property type="term" value="F:RNA binding"/>
    <property type="evidence" value="ECO:0007669"/>
    <property type="project" value="TreeGrafter"/>
</dbReference>
<dbReference type="PROSITE" id="PS50020">
    <property type="entry name" value="WW_DOMAIN_2"/>
    <property type="match status" value="2"/>
</dbReference>
<feature type="domain" description="FF" evidence="9">
    <location>
        <begin position="384"/>
        <end position="445"/>
    </location>
</feature>
<comment type="subcellular location">
    <subcellularLocation>
        <location evidence="1">Nucleus</location>
    </subcellularLocation>
</comment>
<dbReference type="Gene3D" id="2.20.70.10">
    <property type="match status" value="2"/>
</dbReference>
<evidence type="ECO:0000313" key="11">
    <source>
        <dbReference type="Proteomes" id="UP000054565"/>
    </source>
</evidence>
<dbReference type="PANTHER" id="PTHR11864:SF0">
    <property type="entry name" value="PRP40 PRE-MRNA PROCESSING FACTOR 40 HOMOLOG A (YEAST)"/>
    <property type="match status" value="1"/>
</dbReference>
<feature type="compositionally biased region" description="Basic and acidic residues" evidence="7">
    <location>
        <begin position="700"/>
        <end position="721"/>
    </location>
</feature>
<feature type="domain" description="FF" evidence="9">
    <location>
        <begin position="237"/>
        <end position="293"/>
    </location>
</feature>
<evidence type="ECO:0000259" key="8">
    <source>
        <dbReference type="PROSITE" id="PS50020"/>
    </source>
</evidence>
<feature type="coiled-coil region" evidence="6">
    <location>
        <begin position="568"/>
        <end position="595"/>
    </location>
</feature>
<dbReference type="EMBL" id="DS028099">
    <property type="protein sequence ID" value="KMP09683.1"/>
    <property type="molecule type" value="Genomic_DNA"/>
</dbReference>
<dbReference type="Pfam" id="PF01846">
    <property type="entry name" value="FF"/>
    <property type="match status" value="3"/>
</dbReference>
<feature type="coiled-coil region" evidence="6">
    <location>
        <begin position="356"/>
        <end position="383"/>
    </location>
</feature>
<evidence type="ECO:0000313" key="10">
    <source>
        <dbReference type="EMBL" id="KMP09683.1"/>
    </source>
</evidence>
<feature type="compositionally biased region" description="Basic and acidic residues" evidence="7">
    <location>
        <begin position="664"/>
        <end position="684"/>
    </location>
</feature>
<dbReference type="Pfam" id="PF25432">
    <property type="entry name" value="FF_PRPF40A"/>
    <property type="match status" value="1"/>
</dbReference>
<feature type="compositionally biased region" description="Basic and acidic residues" evidence="7">
    <location>
        <begin position="630"/>
        <end position="652"/>
    </location>
</feature>
<dbReference type="OrthoDB" id="187617at2759"/>
<name>A0A0J6YRT6_COCIT</name>
<feature type="region of interest" description="Disordered" evidence="7">
    <location>
        <begin position="606"/>
        <end position="684"/>
    </location>
</feature>